<dbReference type="OrthoDB" id="9780241at2"/>
<dbReference type="InterPro" id="IPR036237">
    <property type="entry name" value="Xyl_isomerase-like_sf"/>
</dbReference>
<evidence type="ECO:0000313" key="2">
    <source>
        <dbReference type="EMBL" id="SOC56504.1"/>
    </source>
</evidence>
<dbReference type="RefSeq" id="WP_097023433.1">
    <property type="nucleotide sequence ID" value="NZ_OBQJ01000007.1"/>
</dbReference>
<keyword evidence="2" id="KW-0413">Isomerase</keyword>
<dbReference type="PANTHER" id="PTHR12110">
    <property type="entry name" value="HYDROXYPYRUVATE ISOMERASE"/>
    <property type="match status" value="1"/>
</dbReference>
<dbReference type="EMBL" id="OBQJ01000007">
    <property type="protein sequence ID" value="SOC56504.1"/>
    <property type="molecule type" value="Genomic_DNA"/>
</dbReference>
<dbReference type="InterPro" id="IPR050312">
    <property type="entry name" value="IolE/XylAMocC-like"/>
</dbReference>
<gene>
    <name evidence="2" type="ORF">SAMN05421509_10797</name>
</gene>
<reference evidence="2 3" key="1">
    <citation type="submission" date="2017-08" db="EMBL/GenBank/DDBJ databases">
        <authorList>
            <person name="de Groot N.N."/>
        </authorList>
    </citation>
    <scope>NUCLEOTIDE SEQUENCE [LARGE SCALE GENOMIC DNA]</scope>
    <source>
        <strain evidence="2 3">USBA 855</strain>
    </source>
</reference>
<dbReference type="AlphaFoldDB" id="A0A285VR00"/>
<dbReference type="Gene3D" id="3.20.20.150">
    <property type="entry name" value="Divalent-metal-dependent TIM barrel enzymes"/>
    <property type="match status" value="1"/>
</dbReference>
<name>A0A285VR00_9GAMM</name>
<dbReference type="PANTHER" id="PTHR12110:SF48">
    <property type="entry name" value="BLL3656 PROTEIN"/>
    <property type="match status" value="1"/>
</dbReference>
<proteinExistence type="predicted"/>
<feature type="domain" description="Xylose isomerase-like TIM barrel" evidence="1">
    <location>
        <begin position="34"/>
        <end position="262"/>
    </location>
</feature>
<dbReference type="Proteomes" id="UP000219023">
    <property type="component" value="Unassembled WGS sequence"/>
</dbReference>
<evidence type="ECO:0000259" key="1">
    <source>
        <dbReference type="Pfam" id="PF01261"/>
    </source>
</evidence>
<dbReference type="Pfam" id="PF01261">
    <property type="entry name" value="AP_endonuc_2"/>
    <property type="match status" value="1"/>
</dbReference>
<dbReference type="GO" id="GO:0016853">
    <property type="term" value="F:isomerase activity"/>
    <property type="evidence" value="ECO:0007669"/>
    <property type="project" value="UniProtKB-KW"/>
</dbReference>
<organism evidence="2 3">
    <name type="scientific">Chromohalobacter canadensis</name>
    <dbReference type="NCBI Taxonomy" id="141389"/>
    <lineage>
        <taxon>Bacteria</taxon>
        <taxon>Pseudomonadati</taxon>
        <taxon>Pseudomonadota</taxon>
        <taxon>Gammaproteobacteria</taxon>
        <taxon>Oceanospirillales</taxon>
        <taxon>Halomonadaceae</taxon>
        <taxon>Chromohalobacter</taxon>
    </lineage>
</organism>
<evidence type="ECO:0000313" key="3">
    <source>
        <dbReference type="Proteomes" id="UP000219023"/>
    </source>
</evidence>
<protein>
    <submittedName>
        <fullName evidence="2">Sugar phosphate isomerase/epimerase</fullName>
    </submittedName>
</protein>
<dbReference type="SUPFAM" id="SSF51658">
    <property type="entry name" value="Xylose isomerase-like"/>
    <property type="match status" value="1"/>
</dbReference>
<dbReference type="InterPro" id="IPR013022">
    <property type="entry name" value="Xyl_isomerase-like_TIM-brl"/>
</dbReference>
<sequence length="284" mass="31247">MSAPELLAAYFTISGDVYPFGSNEVSPFLFEHRVEAAARAGYKGIGLVHPDLMATKDRLGYAEMNRIMAANGIKHIEFEFLAGWYKSGAERRASDVMRSELFEAAEALNARAVKVAPGLDETEAQADVPRMVDCFGELAIEAAQYGTALTLEIMPFSNVRSIDMARRIVEGAGQANGGLLIDIWHLARSGINYSDIAQIDPRYIGGVELNDADRYPIQPLWLDTIHRRRLPGEGALDVQAFVKAVQATGFKGPWGVEILSESHRRMPLDEMAHRSFDTSAAQFA</sequence>
<accession>A0A285VR00</accession>